<protein>
    <submittedName>
        <fullName evidence="1">Uncharacterized protein</fullName>
    </submittedName>
</protein>
<dbReference type="HOGENOM" id="CLU_2832769_0_0_1"/>
<dbReference type="EMBL" id="GL945429">
    <property type="protein sequence ID" value="EGO29043.1"/>
    <property type="molecule type" value="Genomic_DNA"/>
</dbReference>
<dbReference type="KEGG" id="sla:SERLADRAFT_433056"/>
<accession>F8NGA8</accession>
<organism>
    <name type="scientific">Serpula lacrymans var. lacrymans (strain S7.9)</name>
    <name type="common">Dry rot fungus</name>
    <dbReference type="NCBI Taxonomy" id="578457"/>
    <lineage>
        <taxon>Eukaryota</taxon>
        <taxon>Fungi</taxon>
        <taxon>Dikarya</taxon>
        <taxon>Basidiomycota</taxon>
        <taxon>Agaricomycotina</taxon>
        <taxon>Agaricomycetes</taxon>
        <taxon>Agaricomycetidae</taxon>
        <taxon>Boletales</taxon>
        <taxon>Coniophorineae</taxon>
        <taxon>Serpulaceae</taxon>
        <taxon>Serpula</taxon>
    </lineage>
</organism>
<dbReference type="GeneID" id="18814113"/>
<gene>
    <name evidence="1" type="ORF">SERLADRAFT_433056</name>
</gene>
<dbReference type="Proteomes" id="UP000008064">
    <property type="component" value="Unassembled WGS sequence"/>
</dbReference>
<name>F8NGA8_SERL9</name>
<dbReference type="OrthoDB" id="3060861at2759"/>
<reference evidence="1" key="1">
    <citation type="submission" date="2011-04" db="EMBL/GenBank/DDBJ databases">
        <title>Evolution of plant cell wall degrading machinery underlies the functional diversity of forest fungi.</title>
        <authorList>
            <consortium name="US DOE Joint Genome Institute (JGI-PGF)"/>
            <person name="Eastwood D.C."/>
            <person name="Floudas D."/>
            <person name="Binder M."/>
            <person name="Majcherczyk A."/>
            <person name="Schneider P."/>
            <person name="Aerts A."/>
            <person name="Asiegbu F.O."/>
            <person name="Baker S.E."/>
            <person name="Barry K."/>
            <person name="Bendiksby M."/>
            <person name="Blumentritt M."/>
            <person name="Coutinho P.M."/>
            <person name="Cullen D."/>
            <person name="Cullen D."/>
            <person name="Gathman A."/>
            <person name="Goodell B."/>
            <person name="Henrissat B."/>
            <person name="Ihrmark K."/>
            <person name="Kauserud H."/>
            <person name="Kohler A."/>
            <person name="LaButti K."/>
            <person name="Lapidus A."/>
            <person name="Lavin J.L."/>
            <person name="Lee Y.-H."/>
            <person name="Lindquist E."/>
            <person name="Lilly W."/>
            <person name="Lucas S."/>
            <person name="Morin E."/>
            <person name="Murat C."/>
            <person name="Oguiza J.A."/>
            <person name="Park J."/>
            <person name="Pisabarro A.G."/>
            <person name="Riley R."/>
            <person name="Rosling A."/>
            <person name="Salamov A."/>
            <person name="Schmidt O."/>
            <person name="Schmutz J."/>
            <person name="Skrede I."/>
            <person name="Stenlid J."/>
            <person name="Wiebenga A."/>
            <person name="Xie X."/>
            <person name="Kues U."/>
            <person name="Hibbett D.S."/>
            <person name="Hoffmeister D."/>
            <person name="Hogberg N."/>
            <person name="Martin F."/>
            <person name="Grigoriev I.V."/>
            <person name="Watkinson S.C."/>
        </authorList>
    </citation>
    <scope>NUCLEOTIDE SEQUENCE</scope>
    <source>
        <strain evidence="1">S7.9</strain>
    </source>
</reference>
<evidence type="ECO:0000313" key="1">
    <source>
        <dbReference type="EMBL" id="EGO29043.1"/>
    </source>
</evidence>
<dbReference type="RefSeq" id="XP_007313285.1">
    <property type="nucleotide sequence ID" value="XM_007313223.1"/>
</dbReference>
<proteinExistence type="predicted"/>
<sequence>MHYEVKAETNKTIYTFSTIIKNLILAQRAGALEFAQKLLDANEQGIKADAELARKEVALVYGTQSN</sequence>
<dbReference type="AlphaFoldDB" id="F8NGA8"/>